<gene>
    <name evidence="2" type="ORF">FHS38_004373</name>
</gene>
<keyword evidence="3" id="KW-1185">Reference proteome</keyword>
<accession>A0A7W7PFP7</accession>
<organism evidence="2 3">
    <name type="scientific">Streptomyces netropsis</name>
    <name type="common">Streptoverticillium netropsis</name>
    <dbReference type="NCBI Taxonomy" id="55404"/>
    <lineage>
        <taxon>Bacteria</taxon>
        <taxon>Bacillati</taxon>
        <taxon>Actinomycetota</taxon>
        <taxon>Actinomycetes</taxon>
        <taxon>Kitasatosporales</taxon>
        <taxon>Streptomycetaceae</taxon>
        <taxon>Streptomyces</taxon>
    </lineage>
</organism>
<reference evidence="2 3" key="1">
    <citation type="submission" date="2020-08" db="EMBL/GenBank/DDBJ databases">
        <title>Genomic Encyclopedia of Type Strains, Phase III (KMG-III): the genomes of soil and plant-associated and newly described type strains.</title>
        <authorList>
            <person name="Whitman W."/>
        </authorList>
    </citation>
    <scope>NUCLEOTIDE SEQUENCE [LARGE SCALE GENOMIC DNA]</scope>
    <source>
        <strain evidence="2 3">CECT 3265</strain>
    </source>
</reference>
<dbReference type="RefSeq" id="WP_184735831.1">
    <property type="nucleotide sequence ID" value="NZ_BMRW01000007.1"/>
</dbReference>
<feature type="domain" description="A-factor biosynthesis hotdog" evidence="1">
    <location>
        <begin position="90"/>
        <end position="217"/>
    </location>
</feature>
<name>A0A7W7PFP7_STRNE</name>
<evidence type="ECO:0000259" key="1">
    <source>
        <dbReference type="Pfam" id="PF03756"/>
    </source>
</evidence>
<evidence type="ECO:0000313" key="2">
    <source>
        <dbReference type="EMBL" id="MBB4888304.1"/>
    </source>
</evidence>
<dbReference type="Pfam" id="PF03756">
    <property type="entry name" value="AfsA"/>
    <property type="match status" value="1"/>
</dbReference>
<dbReference type="Proteomes" id="UP000556436">
    <property type="component" value="Unassembled WGS sequence"/>
</dbReference>
<dbReference type="EMBL" id="JACHJG010000009">
    <property type="protein sequence ID" value="MBB4888304.1"/>
    <property type="molecule type" value="Genomic_DNA"/>
</dbReference>
<protein>
    <recommendedName>
        <fullName evidence="1">A-factor biosynthesis hotdog domain-containing protein</fullName>
    </recommendedName>
</protein>
<comment type="caution">
    <text evidence="2">The sequence shown here is derived from an EMBL/GenBank/DDBJ whole genome shotgun (WGS) entry which is preliminary data.</text>
</comment>
<dbReference type="AlphaFoldDB" id="A0A7W7PFP7"/>
<dbReference type="InterPro" id="IPR005509">
    <property type="entry name" value="AfsA_hotdog_dom"/>
</dbReference>
<proteinExistence type="predicted"/>
<sequence length="256" mass="28661">MSQTLHSVVLVGDRFIGFAVQENVFTVSQLLDRIRGGFYAPQGVPVLIESAQGVAESDVVMIVEELRHQGLQERVQIRLQPSTLSGAGEVHKRVVANALIADLYQVNDVLYGAGLRLHNDNELLLDHQTGQHVQGMVAVEASRQMFLAVTERYYAAQWPQRRYYYVIESMNTDFENFLFPLCSTIEYRVTKAQVQDPARLSFAADIAIHQAGRRASLTQVAFTAFDAELIEAKEDRRARQAVEHMLRSPMAALSGV</sequence>
<evidence type="ECO:0000313" key="3">
    <source>
        <dbReference type="Proteomes" id="UP000556436"/>
    </source>
</evidence>